<gene>
    <name evidence="3" type="ORF">POVCU1_074200</name>
    <name evidence="2" type="ORF">POVCU2_0014210</name>
</gene>
<accession>A0A1A8XD20</accession>
<keyword evidence="1" id="KW-0472">Membrane</keyword>
<dbReference type="Proteomes" id="UP000078546">
    <property type="component" value="Unassembled WGS sequence"/>
</dbReference>
<name>A0A1A8XD20_PLAOA</name>
<reference evidence="3" key="2">
    <citation type="submission" date="2016-05" db="EMBL/GenBank/DDBJ databases">
        <authorList>
            <person name="Lavstsen T."/>
            <person name="Jespersen J.S."/>
        </authorList>
    </citation>
    <scope>NUCLEOTIDE SEQUENCE [LARGE SCALE GENOMIC DNA]</scope>
</reference>
<sequence>MAKTEINKIIEHLEKFNQSLNQGIDDTDNVQERFKLVSEDFSTRTLNITLNELYKNYNVFERYKDILNNDLYCMYLNNWLNKKFSKYMISTGKPSESTFINNVSEHNITAAKQSHQVIVPCALDIKKYSQSTIKVKEKLHNLCFIRNYFKQKSSILQNKDECFDFYTYMHNNINSILEEIANSKDNAIKELNDLIQKFKCKESGIDNIFTEVSCKYEHHPEKSTKKDCKGSQCNLEITEYEGDNCNCTYNDIFVSIFFSILGTLLLCFALYKFSPIGSWLNRQKEREKQIRKNLDDESLHEYLEDASNPTQGTDQNIPYYMPYHTLKN</sequence>
<evidence type="ECO:0000256" key="1">
    <source>
        <dbReference type="SAM" id="Phobius"/>
    </source>
</evidence>
<proteinExistence type="predicted"/>
<dbReference type="EMBL" id="FLQU01000197">
    <property type="protein sequence ID" value="SBS82165.1"/>
    <property type="molecule type" value="Genomic_DNA"/>
</dbReference>
<reference evidence="4 5" key="1">
    <citation type="submission" date="2016-05" db="EMBL/GenBank/DDBJ databases">
        <authorList>
            <person name="Naeem Raeece"/>
        </authorList>
    </citation>
    <scope>NUCLEOTIDE SEQUENCE [LARGE SCALE GENOMIC DNA]</scope>
</reference>
<dbReference type="Proteomes" id="UP000078560">
    <property type="component" value="Unassembled WGS sequence"/>
</dbReference>
<evidence type="ECO:0000313" key="5">
    <source>
        <dbReference type="Proteomes" id="UP000078560"/>
    </source>
</evidence>
<dbReference type="Pfam" id="PF05795">
    <property type="entry name" value="Plasmodium_Vir"/>
    <property type="match status" value="1"/>
</dbReference>
<keyword evidence="1" id="KW-0812">Transmembrane</keyword>
<protein>
    <submittedName>
        <fullName evidence="3">PIR Superfamily Protein</fullName>
    </submittedName>
</protein>
<evidence type="ECO:0000313" key="3">
    <source>
        <dbReference type="EMBL" id="SBT02204.1"/>
    </source>
</evidence>
<dbReference type="InterPro" id="IPR008780">
    <property type="entry name" value="Plasmodium_Vir"/>
</dbReference>
<feature type="transmembrane region" description="Helical" evidence="1">
    <location>
        <begin position="252"/>
        <end position="273"/>
    </location>
</feature>
<evidence type="ECO:0000313" key="4">
    <source>
        <dbReference type="Proteomes" id="UP000078546"/>
    </source>
</evidence>
<keyword evidence="1" id="KW-1133">Transmembrane helix</keyword>
<dbReference type="AlphaFoldDB" id="A0A1A8XD20"/>
<organism evidence="3 4">
    <name type="scientific">Plasmodium ovale curtisi</name>
    <dbReference type="NCBI Taxonomy" id="864141"/>
    <lineage>
        <taxon>Eukaryota</taxon>
        <taxon>Sar</taxon>
        <taxon>Alveolata</taxon>
        <taxon>Apicomplexa</taxon>
        <taxon>Aconoidasida</taxon>
        <taxon>Haemosporida</taxon>
        <taxon>Plasmodiidae</taxon>
        <taxon>Plasmodium</taxon>
        <taxon>Plasmodium (Plasmodium)</taxon>
    </lineage>
</organism>
<evidence type="ECO:0000313" key="2">
    <source>
        <dbReference type="EMBL" id="SBS82165.1"/>
    </source>
</evidence>
<dbReference type="EMBL" id="FLQV01003180">
    <property type="protein sequence ID" value="SBT02204.1"/>
    <property type="molecule type" value="Genomic_DNA"/>
</dbReference>